<gene>
    <name evidence="7" type="ORF">PPROV_000626600</name>
</gene>
<dbReference type="InterPro" id="IPR001494">
    <property type="entry name" value="Importin-beta_N"/>
</dbReference>
<dbReference type="SMART" id="SM00913">
    <property type="entry name" value="IBN_N"/>
    <property type="match status" value="1"/>
</dbReference>
<reference evidence="7" key="1">
    <citation type="submission" date="2020-10" db="EMBL/GenBank/DDBJ databases">
        <title>Unveiling of a novel bifunctional photoreceptor, Dualchrome1, isolated from a cosmopolitan green alga.</title>
        <authorList>
            <person name="Suzuki S."/>
            <person name="Kawachi M."/>
        </authorList>
    </citation>
    <scope>NUCLEOTIDE SEQUENCE</scope>
    <source>
        <strain evidence="7">NIES 2893</strain>
    </source>
</reference>
<dbReference type="InterPro" id="IPR016024">
    <property type="entry name" value="ARM-type_fold"/>
</dbReference>
<feature type="compositionally biased region" description="Gly residues" evidence="4">
    <location>
        <begin position="1023"/>
        <end position="1032"/>
    </location>
</feature>
<sequence length="1209" mass="124290">MDAQLVQQALVKCLSSHDATTRTSAEDFLATCQHHHGYAPLLVAIGTNNSSVVAGAGAAQASVDVGTRQLALVLLKRLVKTLWCPAAGTDDTTPTQQQQISDADKQAVRAAILPGLADAAPKLRTATAMAITAVAKFDFPEHWPALMPALVSLLQGNGVPGDAEASARAVAGSLRCLSLLADEVDDTQVELYAPALLPELCAIANGSRGHGSEARRRAFSVLRTFIGTLGLMASQKENRAKAESMLAPTLPAWLAAMTAVLATPRADDGDHAAVALQLEVLRSLTALTMSFSKVIKAPDTQAALQAAWVLFCGSADGHVSGQVVVADDDAEAEADDAYVDSDGDEVGTETILAQLFELFTTLVGGSSHYRKVLIGTCTSSALAAASQSVHASATVPGSAPWSLAAAATQAAGYQTTPIAALLATSMRYMLLPRRAELAWMGDVGKFVADDDNDLSWTARCGAEELMDGISDRCGIVGRAAIASAAGASFSTGAASSAAGRDAWKPREAAYRALGTVAESFTEAYEKGERFLDVPSLLRGPVMVDANGGSDVHPLLRARAIWLGARYASACPLDAAGGLLAAAAAGCQPGQSGPVVMASLRCAAALLGNLAPHMAMHAKGQPPSAAPRDAAEAAVDRAALFDNLTNQVVPALVTGTCSVIAHARQQSAASSVCSPGDALDALASAAADNNESESAQAVLQLAMEALAAFVAASPLAAERMHMQIVPSVLQLWSESHADPFLNRECLSCFEAFLGFPNCTLGCVEAAAPGVVSMLERVVANDGSSSGSMSAESALDLASKMLVKCTPGSPAARRAFDALFRPVSAVCLASADEQVLQGCGRCLRMLAAAPGGDAGDASLLEAWGASAGDQQAAQTLVQCAAKLLGESVGDPGALTAGPLLTAVLRRCPHVLVGSAGGGAVGAAALVAAVLRRMRKASMPRLIISLLLVGIRLLLTYDSVSTFVDAATPDGLGFFLGVWSEWHGSISGTHETAMACHALAKVLMSGDERALTQVTVKGPEISQPASGGGGGGGGRIATRSRTRASGGVRYMQIPFMAKAAELLAGHLAEEKVSAALRASAKHGSVGFPGDEEEEWETDDDDDDDDDNDDEDDDGDDGVVVASDAVLRSDGGPYAPADLLEHLLEVAGGMDDEDDDKGASTDALMTVDSVGLARSALVAWCQRLGDESSVMAIASHWDGESQMALRDCVVGQS</sequence>
<evidence type="ECO:0000313" key="8">
    <source>
        <dbReference type="Proteomes" id="UP000660262"/>
    </source>
</evidence>
<evidence type="ECO:0000256" key="3">
    <source>
        <dbReference type="ARBA" id="ARBA00023242"/>
    </source>
</evidence>
<feature type="transmembrane region" description="Helical" evidence="5">
    <location>
        <begin position="935"/>
        <end position="952"/>
    </location>
</feature>
<evidence type="ECO:0000256" key="2">
    <source>
        <dbReference type="ARBA" id="ARBA00022448"/>
    </source>
</evidence>
<dbReference type="PANTHER" id="PTHR10997:SF9">
    <property type="entry name" value="IMPORTIN-9"/>
    <property type="match status" value="1"/>
</dbReference>
<keyword evidence="5" id="KW-1133">Transmembrane helix</keyword>
<keyword evidence="5" id="KW-0812">Transmembrane</keyword>
<feature type="region of interest" description="Disordered" evidence="4">
    <location>
        <begin position="1077"/>
        <end position="1115"/>
    </location>
</feature>
<comment type="subcellular location">
    <subcellularLocation>
        <location evidence="1">Nucleus</location>
    </subcellularLocation>
</comment>
<dbReference type="GO" id="GO:0005829">
    <property type="term" value="C:cytosol"/>
    <property type="evidence" value="ECO:0007669"/>
    <property type="project" value="TreeGrafter"/>
</dbReference>
<feature type="region of interest" description="Disordered" evidence="4">
    <location>
        <begin position="1014"/>
        <end position="1040"/>
    </location>
</feature>
<dbReference type="InterPro" id="IPR011989">
    <property type="entry name" value="ARM-like"/>
</dbReference>
<evidence type="ECO:0000256" key="4">
    <source>
        <dbReference type="SAM" id="MobiDB-lite"/>
    </source>
</evidence>
<feature type="compositionally biased region" description="Acidic residues" evidence="4">
    <location>
        <begin position="1086"/>
        <end position="1113"/>
    </location>
</feature>
<dbReference type="PANTHER" id="PTHR10997">
    <property type="entry name" value="IMPORTIN-7, 8, 11"/>
    <property type="match status" value="1"/>
</dbReference>
<keyword evidence="8" id="KW-1185">Reference proteome</keyword>
<dbReference type="PROSITE" id="PS50166">
    <property type="entry name" value="IMPORTIN_B_NT"/>
    <property type="match status" value="1"/>
</dbReference>
<organism evidence="7 8">
    <name type="scientific">Pycnococcus provasolii</name>
    <dbReference type="NCBI Taxonomy" id="41880"/>
    <lineage>
        <taxon>Eukaryota</taxon>
        <taxon>Viridiplantae</taxon>
        <taxon>Chlorophyta</taxon>
        <taxon>Pseudoscourfieldiophyceae</taxon>
        <taxon>Pseudoscourfieldiales</taxon>
        <taxon>Pycnococcaceae</taxon>
        <taxon>Pycnococcus</taxon>
    </lineage>
</organism>
<evidence type="ECO:0000259" key="6">
    <source>
        <dbReference type="PROSITE" id="PS50166"/>
    </source>
</evidence>
<accession>A0A830HK58</accession>
<proteinExistence type="predicted"/>
<evidence type="ECO:0000256" key="1">
    <source>
        <dbReference type="ARBA" id="ARBA00004123"/>
    </source>
</evidence>
<dbReference type="Gene3D" id="1.25.10.10">
    <property type="entry name" value="Leucine-rich Repeat Variant"/>
    <property type="match status" value="1"/>
</dbReference>
<keyword evidence="2" id="KW-0813">Transport</keyword>
<dbReference type="AlphaFoldDB" id="A0A830HK58"/>
<dbReference type="Proteomes" id="UP000660262">
    <property type="component" value="Unassembled WGS sequence"/>
</dbReference>
<feature type="transmembrane region" description="Helical" evidence="5">
    <location>
        <begin position="908"/>
        <end position="928"/>
    </location>
</feature>
<dbReference type="GO" id="GO:0005635">
    <property type="term" value="C:nuclear envelope"/>
    <property type="evidence" value="ECO:0007669"/>
    <property type="project" value="TreeGrafter"/>
</dbReference>
<keyword evidence="5" id="KW-0472">Membrane</keyword>
<comment type="caution">
    <text evidence="7">The sequence shown here is derived from an EMBL/GenBank/DDBJ whole genome shotgun (WGS) entry which is preliminary data.</text>
</comment>
<dbReference type="EMBL" id="BNJQ01000017">
    <property type="protein sequence ID" value="GHP07524.1"/>
    <property type="molecule type" value="Genomic_DNA"/>
</dbReference>
<dbReference type="OrthoDB" id="431626at2759"/>
<evidence type="ECO:0000313" key="7">
    <source>
        <dbReference type="EMBL" id="GHP07524.1"/>
    </source>
</evidence>
<feature type="domain" description="Importin N-terminal" evidence="6">
    <location>
        <begin position="25"/>
        <end position="118"/>
    </location>
</feature>
<keyword evidence="3" id="KW-0539">Nucleus</keyword>
<dbReference type="GO" id="GO:0006606">
    <property type="term" value="P:protein import into nucleus"/>
    <property type="evidence" value="ECO:0007669"/>
    <property type="project" value="TreeGrafter"/>
</dbReference>
<name>A0A830HK58_9CHLO</name>
<protein>
    <recommendedName>
        <fullName evidence="6">Importin N-terminal domain-containing protein</fullName>
    </recommendedName>
</protein>
<dbReference type="GO" id="GO:0031267">
    <property type="term" value="F:small GTPase binding"/>
    <property type="evidence" value="ECO:0007669"/>
    <property type="project" value="InterPro"/>
</dbReference>
<dbReference type="SUPFAM" id="SSF48371">
    <property type="entry name" value="ARM repeat"/>
    <property type="match status" value="1"/>
</dbReference>
<evidence type="ECO:0000256" key="5">
    <source>
        <dbReference type="SAM" id="Phobius"/>
    </source>
</evidence>